<reference evidence="4" key="4">
    <citation type="submission" date="2025-09" db="UniProtKB">
        <authorList>
            <consortium name="Ensembl"/>
        </authorList>
    </citation>
    <scope>IDENTIFICATION</scope>
    <source>
        <strain evidence="4">JP 163 A</strain>
    </source>
</reference>
<dbReference type="InParanoid" id="A0A3B5R2A0"/>
<dbReference type="InterPro" id="IPR048992">
    <property type="entry name" value="Stereocilin_LRR"/>
</dbReference>
<dbReference type="Pfam" id="PF21058">
    <property type="entry name" value="Stereocilin"/>
    <property type="match status" value="1"/>
</dbReference>
<evidence type="ECO:0000313" key="4">
    <source>
        <dbReference type="Ensembl" id="ENSXMAP00000036865.1"/>
    </source>
</evidence>
<dbReference type="Proteomes" id="UP000002852">
    <property type="component" value="Unassembled WGS sequence"/>
</dbReference>
<dbReference type="GeneTree" id="ENSGT00950000182957"/>
<evidence type="ECO:0000256" key="2">
    <source>
        <dbReference type="ARBA" id="ARBA00023180"/>
    </source>
</evidence>
<keyword evidence="1" id="KW-0732">Signal</keyword>
<reference evidence="4" key="3">
    <citation type="submission" date="2025-08" db="UniProtKB">
        <authorList>
            <consortium name="Ensembl"/>
        </authorList>
    </citation>
    <scope>IDENTIFICATION</scope>
    <source>
        <strain evidence="4">JP 163 A</strain>
    </source>
</reference>
<evidence type="ECO:0000256" key="1">
    <source>
        <dbReference type="ARBA" id="ARBA00022729"/>
    </source>
</evidence>
<evidence type="ECO:0000259" key="3">
    <source>
        <dbReference type="Pfam" id="PF21058"/>
    </source>
</evidence>
<organism evidence="4 5">
    <name type="scientific">Xiphophorus maculatus</name>
    <name type="common">Southern platyfish</name>
    <name type="synonym">Platypoecilus maculatus</name>
    <dbReference type="NCBI Taxonomy" id="8083"/>
    <lineage>
        <taxon>Eukaryota</taxon>
        <taxon>Metazoa</taxon>
        <taxon>Chordata</taxon>
        <taxon>Craniata</taxon>
        <taxon>Vertebrata</taxon>
        <taxon>Euteleostomi</taxon>
        <taxon>Actinopterygii</taxon>
        <taxon>Neopterygii</taxon>
        <taxon>Teleostei</taxon>
        <taxon>Neoteleostei</taxon>
        <taxon>Acanthomorphata</taxon>
        <taxon>Ovalentaria</taxon>
        <taxon>Atherinomorphae</taxon>
        <taxon>Cyprinodontiformes</taxon>
        <taxon>Poeciliidae</taxon>
        <taxon>Poeciliinae</taxon>
        <taxon>Xiphophorus</taxon>
    </lineage>
</organism>
<keyword evidence="2" id="KW-0325">Glycoprotein</keyword>
<reference evidence="5" key="1">
    <citation type="submission" date="2012-01" db="EMBL/GenBank/DDBJ databases">
        <authorList>
            <person name="Walter R."/>
            <person name="Schartl M."/>
            <person name="Warren W."/>
        </authorList>
    </citation>
    <scope>NUCLEOTIDE SEQUENCE [LARGE SCALE GENOMIC DNA]</scope>
    <source>
        <strain evidence="5">JP 163 A</strain>
    </source>
</reference>
<protein>
    <submittedName>
        <fullName evidence="4">Stereocilin 1</fullName>
    </submittedName>
</protein>
<dbReference type="PANTHER" id="PTHR23412">
    <property type="entry name" value="STEREOCILIN RELATED"/>
    <property type="match status" value="1"/>
</dbReference>
<dbReference type="GO" id="GO:0007160">
    <property type="term" value="P:cell-matrix adhesion"/>
    <property type="evidence" value="ECO:0007669"/>
    <property type="project" value="TreeGrafter"/>
</dbReference>
<dbReference type="GO" id="GO:0009986">
    <property type="term" value="C:cell surface"/>
    <property type="evidence" value="ECO:0007669"/>
    <property type="project" value="TreeGrafter"/>
</dbReference>
<dbReference type="InterPro" id="IPR026664">
    <property type="entry name" value="Stereocilin-rel"/>
</dbReference>
<sequence length="1287" mass="143444">MGFGNGSSMITFCQVLSSLNSSQLELLWSNMCYTFQALFSPLMTKSSDCVVGDAQPSAVSSPLNETQLVSPSALHRVARESSNLRQLACDYSSWVNSTVDAALVTLCSENDQMQFVGQVCNNASLIKKLLSDQQNRWLYAFCSYSSAGASYLVSQFCMYEQWLNQPAQLVDSALLQFCLRFDAPRLTSLICEHTGFLMHLISNPDNWPLMPNCSGSSLPPLFTYPEIEPDYCQYSEWHDAMQITTDILSKCILFDQSGFAREVCQNKTFLNNLLQNKELAWLESHCSTSMVSPSPGPIPSFNLAAWCDYQNWAEKQVDDSVVGLCWQNDQVTFQENVCCKAAVFEKLLENPLNKWLTSVCIDMEQITVTPQVCKYSEWTRPIIVDMTDLALCAEIDPQNFTSKVCANSTVLLNLLANQDNAWLIRYCGNYSVIPTAGGTAGGQTIRPGFSAAEQCLYSSWITSLPNATLLAQCWEKDQANFISSICSNAGVLLFLSREPFTAWVSRICTAITNYTTSPNNNSTTTEPNDCASETLIKQFSLMCPDYLCQPCASQNTVLQMMVHCWVESMNSRMEGLLTTPVTEVLNRAVAATVVILLAVEDSIGPIWQVNTTIGQSALTSVVDYLQRENNQDRKKALLQCFGTVLSHLLQTSRDVSGSELLLMKEYLSLPLSSLKPVLAAAHISTIRLILQYYNSFKNTIKLSKEYQSTMVSVILKTHQATDSKLLLDLGSLLVAVSPDDIKTFPSLQNNDNLREIINTNLDRMSLAQREAFGLWYSKVLSPSNITGGHQSLIRVTGNLIAYLPFQLFQHLSAAQLLDGLDVLQRNTLSPLKQDFIASKLIGTYRNMTAQDLIRLGNVLCLAEAKDLLVYKNTEVFQVIQEIIMNCTLSGLSMPSQLVSDLLLSNPEFKIPSSLSSDRLEEIAPLLPLLGVTFLNGLTTSQLLAALPALSTVPFTPTQASVIVDKLLSNARLPDQLEELGSLIVGVKTETLLSLNSDRLLSAMKAFAQHTPALCRPYMSVFCAPETNAIATKLWGFPEVVSWLDDMEPLLRWTPLICVLSRTPLLVKNLSKTATKPWKTQQAQAIVKAVNTYTNQTKQSFLSLGTLVQGVSCKDLHQLFQADRSPPFVRKILALLRQQPSLLHTALKRCVIEELYPLQFFADLLQDLGAEIALCIPMVIIRLLPADMMDILRKMIVASPQHFLMLTRIQQEILVDKIIQRMNMYTGPFTEEEFRSLDIMAPFVADEVFVQVDRSFFTKNLDYLQRLCYSSSKMEIVARILQEPAVFG</sequence>
<dbReference type="OMA" id="ISFHASA"/>
<name>A0A3B5R2A0_XIPMA</name>
<keyword evidence="5" id="KW-1185">Reference proteome</keyword>
<dbReference type="STRING" id="8083.ENSXMAP00000036865"/>
<proteinExistence type="predicted"/>
<evidence type="ECO:0000313" key="5">
    <source>
        <dbReference type="Proteomes" id="UP000002852"/>
    </source>
</evidence>
<accession>A0A3B5R2A0</accession>
<reference evidence="5" key="2">
    <citation type="journal article" date="2013" name="Nat. Genet.">
        <title>The genome of the platyfish, Xiphophorus maculatus, provides insights into evolutionary adaptation and several complex traits.</title>
        <authorList>
            <person name="Schartl M."/>
            <person name="Walter R.B."/>
            <person name="Shen Y."/>
            <person name="Garcia T."/>
            <person name="Catchen J."/>
            <person name="Amores A."/>
            <person name="Braasch I."/>
            <person name="Chalopin D."/>
            <person name="Volff J.N."/>
            <person name="Lesch K.P."/>
            <person name="Bisazza A."/>
            <person name="Minx P."/>
            <person name="Hillier L."/>
            <person name="Wilson R.K."/>
            <person name="Fuerstenberg S."/>
            <person name="Boore J."/>
            <person name="Searle S."/>
            <person name="Postlethwait J.H."/>
            <person name="Warren W.C."/>
        </authorList>
    </citation>
    <scope>NUCLEOTIDE SEQUENCE [LARGE SCALE GENOMIC DNA]</scope>
    <source>
        <strain evidence="5">JP 163 A</strain>
    </source>
</reference>
<dbReference type="PANTHER" id="PTHR23412:SF19">
    <property type="entry name" value="STEREOCILIN 1"/>
    <property type="match status" value="1"/>
</dbReference>
<feature type="domain" description="Stereocilin LRR" evidence="3">
    <location>
        <begin position="607"/>
        <end position="1000"/>
    </location>
</feature>
<dbReference type="Ensembl" id="ENSXMAT00000031354.1">
    <property type="protein sequence ID" value="ENSXMAP00000036865.1"/>
    <property type="gene ID" value="ENSXMAG00000022992.1"/>
</dbReference>